<dbReference type="EMBL" id="JAHRHJ020000008">
    <property type="protein sequence ID" value="KAH9305378.1"/>
    <property type="molecule type" value="Genomic_DNA"/>
</dbReference>
<gene>
    <name evidence="2" type="ORF">KI387_009782</name>
</gene>
<dbReference type="PANTHER" id="PTHR33828">
    <property type="entry name" value="OS05G0596200 PROTEIN"/>
    <property type="match status" value="1"/>
</dbReference>
<organism evidence="2 3">
    <name type="scientific">Taxus chinensis</name>
    <name type="common">Chinese yew</name>
    <name type="synonym">Taxus wallichiana var. chinensis</name>
    <dbReference type="NCBI Taxonomy" id="29808"/>
    <lineage>
        <taxon>Eukaryota</taxon>
        <taxon>Viridiplantae</taxon>
        <taxon>Streptophyta</taxon>
        <taxon>Embryophyta</taxon>
        <taxon>Tracheophyta</taxon>
        <taxon>Spermatophyta</taxon>
        <taxon>Pinopsida</taxon>
        <taxon>Pinidae</taxon>
        <taxon>Conifers II</taxon>
        <taxon>Cupressales</taxon>
        <taxon>Taxaceae</taxon>
        <taxon>Taxus</taxon>
    </lineage>
</organism>
<feature type="compositionally biased region" description="Basic and acidic residues" evidence="1">
    <location>
        <begin position="1"/>
        <end position="20"/>
    </location>
</feature>
<dbReference type="Proteomes" id="UP000824469">
    <property type="component" value="Unassembled WGS sequence"/>
</dbReference>
<evidence type="ECO:0000313" key="3">
    <source>
        <dbReference type="Proteomes" id="UP000824469"/>
    </source>
</evidence>
<evidence type="ECO:0000313" key="2">
    <source>
        <dbReference type="EMBL" id="KAH9305378.1"/>
    </source>
</evidence>
<dbReference type="PANTHER" id="PTHR33828:SF2">
    <property type="entry name" value="NUCLEOLIN"/>
    <property type="match status" value="1"/>
</dbReference>
<name>A0AA38FKR8_TAXCH</name>
<dbReference type="OMA" id="NDYELHG"/>
<sequence>MADEKPKMKMKNKNKERESPADSDLLKPSNVNVNVKVKVKKEAESVKDNSNTCTSPPVKMKGTLRSSAEKEKEKEKGQGHDKKQRKLYALPGQKRDPPEERDPLRIFYETLHEQRPMSEMAEFWMMEHGLLSPEKASKAFEKKQKKQHQLKVVGSPMKSPSVKKINQNLEKSSAKDISKVSSKSKKKRAHLSDSDSDELIMPKKRLRMSS</sequence>
<feature type="region of interest" description="Disordered" evidence="1">
    <location>
        <begin position="1"/>
        <end position="104"/>
    </location>
</feature>
<feature type="compositionally biased region" description="Basic and acidic residues" evidence="1">
    <location>
        <begin position="93"/>
        <end position="104"/>
    </location>
</feature>
<comment type="caution">
    <text evidence="2">The sequence shown here is derived from an EMBL/GenBank/DDBJ whole genome shotgun (WGS) entry which is preliminary data.</text>
</comment>
<reference evidence="2 3" key="1">
    <citation type="journal article" date="2021" name="Nat. Plants">
        <title>The Taxus genome provides insights into paclitaxel biosynthesis.</title>
        <authorList>
            <person name="Xiong X."/>
            <person name="Gou J."/>
            <person name="Liao Q."/>
            <person name="Li Y."/>
            <person name="Zhou Q."/>
            <person name="Bi G."/>
            <person name="Li C."/>
            <person name="Du R."/>
            <person name="Wang X."/>
            <person name="Sun T."/>
            <person name="Guo L."/>
            <person name="Liang H."/>
            <person name="Lu P."/>
            <person name="Wu Y."/>
            <person name="Zhang Z."/>
            <person name="Ro D.K."/>
            <person name="Shang Y."/>
            <person name="Huang S."/>
            <person name="Yan J."/>
        </authorList>
    </citation>
    <scope>NUCLEOTIDE SEQUENCE [LARGE SCALE GENOMIC DNA]</scope>
    <source>
        <strain evidence="2">Ta-2019</strain>
    </source>
</reference>
<feature type="compositionally biased region" description="Basic and acidic residues" evidence="1">
    <location>
        <begin position="67"/>
        <end position="81"/>
    </location>
</feature>
<accession>A0AA38FKR8</accession>
<proteinExistence type="predicted"/>
<feature type="region of interest" description="Disordered" evidence="1">
    <location>
        <begin position="135"/>
        <end position="210"/>
    </location>
</feature>
<keyword evidence="3" id="KW-1185">Reference proteome</keyword>
<protein>
    <submittedName>
        <fullName evidence="2">Uncharacterized protein</fullName>
    </submittedName>
</protein>
<evidence type="ECO:0000256" key="1">
    <source>
        <dbReference type="SAM" id="MobiDB-lite"/>
    </source>
</evidence>
<dbReference type="AlphaFoldDB" id="A0AA38FKR8"/>